<reference evidence="2" key="1">
    <citation type="submission" date="2018-11" db="EMBL/GenBank/DDBJ databases">
        <authorList>
            <consortium name="Pathogen Informatics"/>
        </authorList>
    </citation>
    <scope>NUCLEOTIDE SEQUENCE</scope>
</reference>
<protein>
    <submittedName>
        <fullName evidence="2">Uncharacterized protein</fullName>
    </submittedName>
</protein>
<sequence>MGLPVMPNDTSQHLQASVPPSRQLRQSSSMLMTSSDPLAFSSPANSISAHSSVAAYTLRETRAVQAQKNEKGPCPTESEAVVKDLL</sequence>
<organism evidence="2 3">
    <name type="scientific">Protopolystoma xenopodis</name>
    <dbReference type="NCBI Taxonomy" id="117903"/>
    <lineage>
        <taxon>Eukaryota</taxon>
        <taxon>Metazoa</taxon>
        <taxon>Spiralia</taxon>
        <taxon>Lophotrochozoa</taxon>
        <taxon>Platyhelminthes</taxon>
        <taxon>Monogenea</taxon>
        <taxon>Polyopisthocotylea</taxon>
        <taxon>Polystomatidea</taxon>
        <taxon>Polystomatidae</taxon>
        <taxon>Protopolystoma</taxon>
    </lineage>
</organism>
<evidence type="ECO:0000313" key="3">
    <source>
        <dbReference type="Proteomes" id="UP000784294"/>
    </source>
</evidence>
<keyword evidence="3" id="KW-1185">Reference proteome</keyword>
<evidence type="ECO:0000313" key="2">
    <source>
        <dbReference type="EMBL" id="VEL26007.1"/>
    </source>
</evidence>
<gene>
    <name evidence="2" type="ORF">PXEA_LOCUS19447</name>
</gene>
<proteinExistence type="predicted"/>
<evidence type="ECO:0000256" key="1">
    <source>
        <dbReference type="SAM" id="MobiDB-lite"/>
    </source>
</evidence>
<feature type="region of interest" description="Disordered" evidence="1">
    <location>
        <begin position="64"/>
        <end position="86"/>
    </location>
</feature>
<dbReference type="Proteomes" id="UP000784294">
    <property type="component" value="Unassembled WGS sequence"/>
</dbReference>
<feature type="compositionally biased region" description="Polar residues" evidence="1">
    <location>
        <begin position="8"/>
        <end position="36"/>
    </location>
</feature>
<feature type="region of interest" description="Disordered" evidence="1">
    <location>
        <begin position="1"/>
        <end position="44"/>
    </location>
</feature>
<name>A0A448X231_9PLAT</name>
<dbReference type="AlphaFoldDB" id="A0A448X231"/>
<dbReference type="EMBL" id="CAAALY010077501">
    <property type="protein sequence ID" value="VEL26007.1"/>
    <property type="molecule type" value="Genomic_DNA"/>
</dbReference>
<accession>A0A448X231</accession>
<comment type="caution">
    <text evidence="2">The sequence shown here is derived from an EMBL/GenBank/DDBJ whole genome shotgun (WGS) entry which is preliminary data.</text>
</comment>